<dbReference type="Proteomes" id="UP001060085">
    <property type="component" value="Linkage Group LG01"/>
</dbReference>
<organism evidence="1 2">
    <name type="scientific">Catharanthus roseus</name>
    <name type="common">Madagascar periwinkle</name>
    <name type="synonym">Vinca rosea</name>
    <dbReference type="NCBI Taxonomy" id="4058"/>
    <lineage>
        <taxon>Eukaryota</taxon>
        <taxon>Viridiplantae</taxon>
        <taxon>Streptophyta</taxon>
        <taxon>Embryophyta</taxon>
        <taxon>Tracheophyta</taxon>
        <taxon>Spermatophyta</taxon>
        <taxon>Magnoliopsida</taxon>
        <taxon>eudicotyledons</taxon>
        <taxon>Gunneridae</taxon>
        <taxon>Pentapetalae</taxon>
        <taxon>asterids</taxon>
        <taxon>lamiids</taxon>
        <taxon>Gentianales</taxon>
        <taxon>Apocynaceae</taxon>
        <taxon>Rauvolfioideae</taxon>
        <taxon>Vinceae</taxon>
        <taxon>Catharanthinae</taxon>
        <taxon>Catharanthus</taxon>
    </lineage>
</organism>
<reference evidence="2" key="1">
    <citation type="journal article" date="2023" name="Nat. Plants">
        <title>Single-cell RNA sequencing provides a high-resolution roadmap for understanding the multicellular compartmentation of specialized metabolism.</title>
        <authorList>
            <person name="Sun S."/>
            <person name="Shen X."/>
            <person name="Li Y."/>
            <person name="Li Y."/>
            <person name="Wang S."/>
            <person name="Li R."/>
            <person name="Zhang H."/>
            <person name="Shen G."/>
            <person name="Guo B."/>
            <person name="Wei J."/>
            <person name="Xu J."/>
            <person name="St-Pierre B."/>
            <person name="Chen S."/>
            <person name="Sun C."/>
        </authorList>
    </citation>
    <scope>NUCLEOTIDE SEQUENCE [LARGE SCALE GENOMIC DNA]</scope>
</reference>
<gene>
    <name evidence="1" type="ORF">M9H77_02268</name>
</gene>
<sequence>MAMDVHELLKDSSPRVIIEEKQNHNRKAKAKPTDDSRLPTYHPLAGLWIEWKVLKVEWPNPATLSGLKTFKLNMEDDLCYVQQALEGLEQRLSCLVKGVKDLKREEEAFLEQSSRRNLGGHSMHYNQWAYGNFSPYAKYYEHNSYDCFEGNRLGARNVYNDKSYNRVPRNEVRNGGN</sequence>
<name>A0ACC0C8F8_CATRO</name>
<evidence type="ECO:0000313" key="1">
    <source>
        <dbReference type="EMBL" id="KAI5681041.1"/>
    </source>
</evidence>
<dbReference type="EMBL" id="CM044701">
    <property type="protein sequence ID" value="KAI5681041.1"/>
    <property type="molecule type" value="Genomic_DNA"/>
</dbReference>
<keyword evidence="2" id="KW-1185">Reference proteome</keyword>
<proteinExistence type="predicted"/>
<evidence type="ECO:0000313" key="2">
    <source>
        <dbReference type="Proteomes" id="UP001060085"/>
    </source>
</evidence>
<comment type="caution">
    <text evidence="1">The sequence shown here is derived from an EMBL/GenBank/DDBJ whole genome shotgun (WGS) entry which is preliminary data.</text>
</comment>
<accession>A0ACC0C8F8</accession>
<protein>
    <submittedName>
        <fullName evidence="1">Uncharacterized protein</fullName>
    </submittedName>
</protein>